<evidence type="ECO:0000313" key="2">
    <source>
        <dbReference type="EMBL" id="KAJ1208591.1"/>
    </source>
</evidence>
<reference evidence="2" key="1">
    <citation type="journal article" date="2022" name="bioRxiv">
        <title>Sequencing and chromosome-scale assembly of the giantPleurodeles waltlgenome.</title>
        <authorList>
            <person name="Brown T."/>
            <person name="Elewa A."/>
            <person name="Iarovenko S."/>
            <person name="Subramanian E."/>
            <person name="Araus A.J."/>
            <person name="Petzold A."/>
            <person name="Susuki M."/>
            <person name="Suzuki K.-i.T."/>
            <person name="Hayashi T."/>
            <person name="Toyoda A."/>
            <person name="Oliveira C."/>
            <person name="Osipova E."/>
            <person name="Leigh N.D."/>
            <person name="Simon A."/>
            <person name="Yun M.H."/>
        </authorList>
    </citation>
    <scope>NUCLEOTIDE SEQUENCE</scope>
    <source>
        <strain evidence="2">20211129_DDA</strain>
        <tissue evidence="2">Liver</tissue>
    </source>
</reference>
<accession>A0AAV7W7N4</accession>
<dbReference type="AlphaFoldDB" id="A0AAV7W7N4"/>
<proteinExistence type="predicted"/>
<name>A0AAV7W7N4_PLEWA</name>
<evidence type="ECO:0000313" key="3">
    <source>
        <dbReference type="Proteomes" id="UP001066276"/>
    </source>
</evidence>
<feature type="region of interest" description="Disordered" evidence="1">
    <location>
        <begin position="20"/>
        <end position="54"/>
    </location>
</feature>
<feature type="compositionally biased region" description="Polar residues" evidence="1">
    <location>
        <begin position="30"/>
        <end position="44"/>
    </location>
</feature>
<gene>
    <name evidence="2" type="ORF">NDU88_003974</name>
</gene>
<sequence length="120" mass="13219">MPASPTTRGPLSCGLYCRPEPRSPTLIQPGATSGANESELGSSERSMRQGGDSAGALVQKRGAWAYIRAALPRWEEASNPDHLCLLRSRTLRREYIRTGFVTWPLVVIQSGIHGWTGWLR</sequence>
<organism evidence="2 3">
    <name type="scientific">Pleurodeles waltl</name>
    <name type="common">Iberian ribbed newt</name>
    <dbReference type="NCBI Taxonomy" id="8319"/>
    <lineage>
        <taxon>Eukaryota</taxon>
        <taxon>Metazoa</taxon>
        <taxon>Chordata</taxon>
        <taxon>Craniata</taxon>
        <taxon>Vertebrata</taxon>
        <taxon>Euteleostomi</taxon>
        <taxon>Amphibia</taxon>
        <taxon>Batrachia</taxon>
        <taxon>Caudata</taxon>
        <taxon>Salamandroidea</taxon>
        <taxon>Salamandridae</taxon>
        <taxon>Pleurodelinae</taxon>
        <taxon>Pleurodeles</taxon>
    </lineage>
</organism>
<dbReference type="EMBL" id="JANPWB010000002">
    <property type="protein sequence ID" value="KAJ1208591.1"/>
    <property type="molecule type" value="Genomic_DNA"/>
</dbReference>
<evidence type="ECO:0000256" key="1">
    <source>
        <dbReference type="SAM" id="MobiDB-lite"/>
    </source>
</evidence>
<protein>
    <submittedName>
        <fullName evidence="2">Uncharacterized protein</fullName>
    </submittedName>
</protein>
<comment type="caution">
    <text evidence="2">The sequence shown here is derived from an EMBL/GenBank/DDBJ whole genome shotgun (WGS) entry which is preliminary data.</text>
</comment>
<dbReference type="Proteomes" id="UP001066276">
    <property type="component" value="Chromosome 1_2"/>
</dbReference>
<keyword evidence="3" id="KW-1185">Reference proteome</keyword>